<evidence type="ECO:0000313" key="6">
    <source>
        <dbReference type="Proteomes" id="UP000750197"/>
    </source>
</evidence>
<reference evidence="5" key="1">
    <citation type="submission" date="2021-05" db="EMBL/GenBank/DDBJ databases">
        <title>Genomic insights into ecological role and evolution of a novel Thermoplasmata order Candidatus Sysuiplasmatales.</title>
        <authorList>
            <person name="Yuan Y."/>
        </authorList>
    </citation>
    <scope>NUCLEOTIDE SEQUENCE</scope>
    <source>
        <strain evidence="5">TUT19-bin139</strain>
    </source>
</reference>
<evidence type="ECO:0000256" key="4">
    <source>
        <dbReference type="SAM" id="MobiDB-lite"/>
    </source>
</evidence>
<dbReference type="Gene3D" id="1.25.40.10">
    <property type="entry name" value="Tetratricopeptide repeat domain"/>
    <property type="match status" value="1"/>
</dbReference>
<dbReference type="PROSITE" id="PS50005">
    <property type="entry name" value="TPR"/>
    <property type="match status" value="4"/>
</dbReference>
<dbReference type="AlphaFoldDB" id="A0A8J8CHA1"/>
<protein>
    <submittedName>
        <fullName evidence="5">Tetratricopeptide repeat protein</fullName>
    </submittedName>
</protein>
<evidence type="ECO:0000256" key="2">
    <source>
        <dbReference type="ARBA" id="ARBA00022803"/>
    </source>
</evidence>
<dbReference type="EMBL" id="JAHEAC010000018">
    <property type="protein sequence ID" value="MBX8643733.1"/>
    <property type="molecule type" value="Genomic_DNA"/>
</dbReference>
<proteinExistence type="predicted"/>
<gene>
    <name evidence="5" type="ORF">KIY12_03300</name>
</gene>
<feature type="repeat" description="TPR" evidence="3">
    <location>
        <begin position="356"/>
        <end position="389"/>
    </location>
</feature>
<feature type="repeat" description="TPR" evidence="3">
    <location>
        <begin position="222"/>
        <end position="255"/>
    </location>
</feature>
<organism evidence="5 6">
    <name type="scientific">Candidatus Sysuiplasma superficiale</name>
    <dbReference type="NCBI Taxonomy" id="2823368"/>
    <lineage>
        <taxon>Archaea</taxon>
        <taxon>Methanobacteriati</taxon>
        <taxon>Thermoplasmatota</taxon>
        <taxon>Thermoplasmata</taxon>
        <taxon>Candidatus Sysuiplasmatales</taxon>
        <taxon>Candidatus Sysuiplasmataceae</taxon>
        <taxon>Candidatus Sysuiplasma</taxon>
    </lineage>
</organism>
<dbReference type="Pfam" id="PF14559">
    <property type="entry name" value="TPR_19"/>
    <property type="match status" value="1"/>
</dbReference>
<feature type="region of interest" description="Disordered" evidence="4">
    <location>
        <begin position="417"/>
        <end position="450"/>
    </location>
</feature>
<sequence>MSSTVSRHVQPEHEDRTGMFASLSFDDYSSICASIASALKVSVGGRELFDEIFIITGKRGGTDCTLLFPLPSVPIDVQRLNRAARKAKLRRQHVILLSPERLDTGALKLKGVDESVTGNAFTRIASSTARYRNIAMTGPATKGRGTAVDVQRRYRDAMMYARGRYDAGDFDEVLRALDLLSSMKPESEEVFRLRGLVFLREKRFEEALRQFEMAIKCNGASTDNWLGKASALYAMGDYSSEIECYNRVLSINPGHVRTLQNRGVALQNMGRVNEAARDYEKALKYSPGNPDIMRNLALARYSMGMADDALSILEKILSAAPGDMAALRTRALIMAESGMNGATAALKEYLQKREDGAVMAVAASVFLKNGDIAEAERYARRALEIEPGNEIAVQVIGEIGKGSEPMTATPVAATFTAGDQIPSSEAASSGPSAGRYQEKLTAEEIEEAVR</sequence>
<evidence type="ECO:0000256" key="1">
    <source>
        <dbReference type="ARBA" id="ARBA00022737"/>
    </source>
</evidence>
<dbReference type="SUPFAM" id="SSF48452">
    <property type="entry name" value="TPR-like"/>
    <property type="match status" value="1"/>
</dbReference>
<comment type="caution">
    <text evidence="5">The sequence shown here is derived from an EMBL/GenBank/DDBJ whole genome shotgun (WGS) entry which is preliminary data.</text>
</comment>
<dbReference type="InterPro" id="IPR051685">
    <property type="entry name" value="Ycf3/AcsC/BcsC/TPR_MFPF"/>
</dbReference>
<feature type="repeat" description="TPR" evidence="3">
    <location>
        <begin position="256"/>
        <end position="289"/>
    </location>
</feature>
<dbReference type="Pfam" id="PF13432">
    <property type="entry name" value="TPR_16"/>
    <property type="match status" value="1"/>
</dbReference>
<dbReference type="InterPro" id="IPR011990">
    <property type="entry name" value="TPR-like_helical_dom_sf"/>
</dbReference>
<accession>A0A8J8CHA1</accession>
<feature type="compositionally biased region" description="Basic and acidic residues" evidence="4">
    <location>
        <begin position="436"/>
        <end position="450"/>
    </location>
</feature>
<evidence type="ECO:0000313" key="5">
    <source>
        <dbReference type="EMBL" id="MBX8643733.1"/>
    </source>
</evidence>
<dbReference type="Proteomes" id="UP000750197">
    <property type="component" value="Unassembled WGS sequence"/>
</dbReference>
<dbReference type="SMART" id="SM00028">
    <property type="entry name" value="TPR"/>
    <property type="match status" value="5"/>
</dbReference>
<feature type="non-terminal residue" evidence="5">
    <location>
        <position position="450"/>
    </location>
</feature>
<feature type="repeat" description="TPR" evidence="3">
    <location>
        <begin position="188"/>
        <end position="221"/>
    </location>
</feature>
<dbReference type="InterPro" id="IPR019734">
    <property type="entry name" value="TPR_rpt"/>
</dbReference>
<evidence type="ECO:0000256" key="3">
    <source>
        <dbReference type="PROSITE-ProRule" id="PRU00339"/>
    </source>
</evidence>
<name>A0A8J8CHA1_9ARCH</name>
<keyword evidence="1" id="KW-0677">Repeat</keyword>
<dbReference type="PANTHER" id="PTHR44943">
    <property type="entry name" value="CELLULOSE SYNTHASE OPERON PROTEIN C"/>
    <property type="match status" value="1"/>
</dbReference>
<dbReference type="PANTHER" id="PTHR44943:SF8">
    <property type="entry name" value="TPR REPEAT-CONTAINING PROTEIN MJ0263"/>
    <property type="match status" value="1"/>
</dbReference>
<feature type="compositionally biased region" description="Low complexity" evidence="4">
    <location>
        <begin position="422"/>
        <end position="434"/>
    </location>
</feature>
<dbReference type="Pfam" id="PF13181">
    <property type="entry name" value="TPR_8"/>
    <property type="match status" value="2"/>
</dbReference>
<keyword evidence="2 3" id="KW-0802">TPR repeat</keyword>